<proteinExistence type="inferred from homology"/>
<keyword evidence="2 7" id="KW-0328">Glycosyltransferase</keyword>
<dbReference type="GO" id="GO:0003950">
    <property type="term" value="F:NAD+ poly-ADP-ribosyltransferase activity"/>
    <property type="evidence" value="ECO:0007669"/>
    <property type="project" value="UniProtKB-UniRule"/>
</dbReference>
<keyword evidence="3 7" id="KW-0808">Transferase</keyword>
<protein>
    <recommendedName>
        <fullName evidence="7">Poly [ADP-ribose] polymerase</fullName>
        <shortName evidence="7">PARP</shortName>
        <ecNumber evidence="7">2.4.2.-</ecNumber>
    </recommendedName>
</protein>
<name>A0A8M9PQI2_DANRE</name>
<organism evidence="8 9">
    <name type="scientific">Danio rerio</name>
    <name type="common">Zebrafish</name>
    <name type="synonym">Brachydanio rerio</name>
    <dbReference type="NCBI Taxonomy" id="7955"/>
    <lineage>
        <taxon>Eukaryota</taxon>
        <taxon>Metazoa</taxon>
        <taxon>Chordata</taxon>
        <taxon>Craniata</taxon>
        <taxon>Vertebrata</taxon>
        <taxon>Euteleostomi</taxon>
        <taxon>Actinopterygii</taxon>
        <taxon>Neopterygii</taxon>
        <taxon>Teleostei</taxon>
        <taxon>Ostariophysi</taxon>
        <taxon>Cypriniformes</taxon>
        <taxon>Danionidae</taxon>
        <taxon>Danioninae</taxon>
        <taxon>Danio</taxon>
    </lineage>
</organism>
<sequence>MENYLYDVFFKASNLSDVALKHIKRYFEVRYRECVISNEGNDIYKISFANKNEQKNVLDQRDHFINIPGQRTVRVKASANQTCVAVVEQHNQVDRNLESSSSMQEQQQVQQTFPVSEKHFALIKEQFELYKNSDLPTLQIEQEPDVILLKGPKTEVLKCYQKLSTLKQGIIENRLSNYAFMNFLVSSDSINHLQKRFKQSLKSPVMIEISGSDLLLLSLSDGALKEAANAIETDLCSETIHLKKSSDFATLAFELSNAVKQANRESVKVELKYQNDSNSDTEVQLVGFTTKVTELMNILLEYKKKHRKHHVCLRLQYPEMAKHFSKILLMAGVKECSVEIKPTCSSSPCVHLTGPRCEVETLESYLQCVVTRHLEVKGPGVQQFFQGDGATTLRSVKSSCQVEILPTDVPENTISSSASSTNHSMDYDNILHIKVVVGLEQQQADVFVVPMVNTNMTSTLIGSSLLNKAGQQLQTNFNTAKGNRTLKSGEVLEVDAPQGLGCSKVLFLECAPQGINHNCENALRCGLGQIFALCERNLWGSVALPIIEPEDVLSIPVRDSVNILTQQISTFLSKSTHFLHTIRIPIMPNYSHSEEMFQIVLGTLHALMVDSTGQALFHSLTTDLDEVIMAVDRIKLHLVFGDITDEMTDAIVNTTDFNDFQTNGACKDILTKAGPSVQSLLKGASVAWRQIFTTPPGGLPCKIIMHVCGERSPSVIKTLAKEIVVQCEHGRYQSVAIPAICAGQGGLDPKVVAKSILEGVKEGVQGANLQYLKNIRIILLKINVFLAFKTVARQVFGASTQMTAPAPLHLSRSQAPSSPVCYDLSSLLASLPVTEDKAAFLVIGDRDKDVFDACTELQRAYDSQCLKESFYSDEMERLTKDELNQLRTKVHSLHLQLEINSSGKWVAKGLKDGVNEVARLMRDALRRQVREKEQDNLFTQVAWCILGPRSIWQKVPKKANHQLERADVNDGIVDAQGVKWTVDLRKLEATECDSGQVTALKRLENLSDFSFPIHWDSMNQKGLKVVALDPQSAEYKTVKADFQRTVLKTVLKIERIQNINLRRLYEARKSELEIKNDPAVGAGEKILYHGSAQASCSSIMSTNFNRNFAGQNGTVYGQGTYFAVNASYSANVNYAVPAADGTQQMFVARVLTGHYTMGFGDMRTAPVRVVPDQFYDSVVDYTQNPTMFVVFHDCQAYPDYLITFK</sequence>
<evidence type="ECO:0000256" key="7">
    <source>
        <dbReference type="RuleBase" id="RU362114"/>
    </source>
</evidence>
<dbReference type="SMART" id="SM00506">
    <property type="entry name" value="A1pp"/>
    <property type="match status" value="1"/>
</dbReference>
<dbReference type="PROSITE" id="PS51059">
    <property type="entry name" value="PARP_CATALYTIC"/>
    <property type="match status" value="1"/>
</dbReference>
<dbReference type="InterPro" id="IPR002589">
    <property type="entry name" value="Macro_dom"/>
</dbReference>
<dbReference type="PANTHER" id="PTHR14453:SF107">
    <property type="entry name" value="POLY [ADP-RIBOSE] POLYMERASE"/>
    <property type="match status" value="1"/>
</dbReference>
<dbReference type="SUPFAM" id="SSF56399">
    <property type="entry name" value="ADP-ribosylation"/>
    <property type="match status" value="1"/>
</dbReference>
<comment type="similarity">
    <text evidence="6">Belongs to the ARTD/PARP family.</text>
</comment>
<keyword evidence="5" id="KW-0539">Nucleus</keyword>
<dbReference type="Pfam" id="PF00644">
    <property type="entry name" value="PARP"/>
    <property type="match status" value="1"/>
</dbReference>
<dbReference type="InterPro" id="IPR012317">
    <property type="entry name" value="Poly(ADP-ribose)pol_cat_dom"/>
</dbReference>
<dbReference type="KEGG" id="dre:100151073"/>
<dbReference type="PROSITE" id="PS51154">
    <property type="entry name" value="MACRO"/>
    <property type="match status" value="1"/>
</dbReference>
<dbReference type="FunFam" id="3.90.228.10:FF:000008">
    <property type="entry name" value="Poly [ADP-ribose] polymerase"/>
    <property type="match status" value="1"/>
</dbReference>
<evidence type="ECO:0000256" key="5">
    <source>
        <dbReference type="ARBA" id="ARBA00023242"/>
    </source>
</evidence>
<dbReference type="FunCoup" id="A0A8M9PQI2">
    <property type="interactions" value="7"/>
</dbReference>
<dbReference type="AlphaFoldDB" id="A0A8M9PQI2"/>
<evidence type="ECO:0000313" key="9">
    <source>
        <dbReference type="RefSeq" id="XP_021333787.3"/>
    </source>
</evidence>
<dbReference type="Pfam" id="PF01661">
    <property type="entry name" value="Macro"/>
    <property type="match status" value="1"/>
</dbReference>
<dbReference type="InterPro" id="IPR052056">
    <property type="entry name" value="Mono-ARTD/PARP"/>
</dbReference>
<dbReference type="SUPFAM" id="SSF52949">
    <property type="entry name" value="Macro domain-like"/>
    <property type="match status" value="1"/>
</dbReference>
<dbReference type="GO" id="GO:0005634">
    <property type="term" value="C:nucleus"/>
    <property type="evidence" value="ECO:0007669"/>
    <property type="project" value="UniProtKB-SubCell"/>
</dbReference>
<evidence type="ECO:0000256" key="1">
    <source>
        <dbReference type="ARBA" id="ARBA00004123"/>
    </source>
</evidence>
<dbReference type="CDD" id="cd01439">
    <property type="entry name" value="TCCD_inducible_PARP_like"/>
    <property type="match status" value="1"/>
</dbReference>
<evidence type="ECO:0000256" key="2">
    <source>
        <dbReference type="ARBA" id="ARBA00022676"/>
    </source>
</evidence>
<dbReference type="PANTHER" id="PTHR14453">
    <property type="entry name" value="PARP/ZINC FINGER CCCH TYPE DOMAIN CONTAINING PROTEIN"/>
    <property type="match status" value="1"/>
</dbReference>
<dbReference type="OrthoDB" id="6133115at2759"/>
<dbReference type="RefSeq" id="XP_021333787.3">
    <property type="nucleotide sequence ID" value="XM_021478112.3"/>
</dbReference>
<evidence type="ECO:0000256" key="3">
    <source>
        <dbReference type="ARBA" id="ARBA00022679"/>
    </source>
</evidence>
<evidence type="ECO:0000313" key="8">
    <source>
        <dbReference type="Proteomes" id="UP000000437"/>
    </source>
</evidence>
<dbReference type="EC" id="2.4.2.-" evidence="7"/>
<evidence type="ECO:0000256" key="6">
    <source>
        <dbReference type="ARBA" id="ARBA00024347"/>
    </source>
</evidence>
<keyword evidence="8" id="KW-1185">Reference proteome</keyword>
<gene>
    <name evidence="9" type="primary">si:ch211-163c2.3</name>
</gene>
<comment type="subcellular location">
    <subcellularLocation>
        <location evidence="1">Nucleus</location>
    </subcellularLocation>
</comment>
<reference evidence="9" key="1">
    <citation type="submission" date="2025-08" db="UniProtKB">
        <authorList>
            <consortium name="RefSeq"/>
        </authorList>
    </citation>
    <scope>IDENTIFICATION</scope>
    <source>
        <strain evidence="9">Tuebingen</strain>
        <tissue evidence="9">Fibroblasts and whole tissue</tissue>
    </source>
</reference>
<evidence type="ECO:0000256" key="4">
    <source>
        <dbReference type="ARBA" id="ARBA00023027"/>
    </source>
</evidence>
<dbReference type="Proteomes" id="UP000000437">
    <property type="component" value="Chromosome 7"/>
</dbReference>
<accession>A0A8M9PQI2</accession>
<dbReference type="Gene3D" id="3.40.220.10">
    <property type="entry name" value="Leucine Aminopeptidase, subunit E, domain 1"/>
    <property type="match status" value="1"/>
</dbReference>
<dbReference type="InterPro" id="IPR043472">
    <property type="entry name" value="Macro_dom-like"/>
</dbReference>
<dbReference type="Gene3D" id="3.90.228.10">
    <property type="match status" value="1"/>
</dbReference>
<keyword evidence="4 7" id="KW-0520">NAD</keyword>